<dbReference type="SUPFAM" id="SSF50475">
    <property type="entry name" value="FMN-binding split barrel"/>
    <property type="match status" value="1"/>
</dbReference>
<dbReference type="GO" id="GO:0010181">
    <property type="term" value="F:FMN binding"/>
    <property type="evidence" value="ECO:0007669"/>
    <property type="project" value="InterPro"/>
</dbReference>
<evidence type="ECO:0000256" key="1">
    <source>
        <dbReference type="ARBA" id="ARBA00023002"/>
    </source>
</evidence>
<dbReference type="Proteomes" id="UP001251528">
    <property type="component" value="Unassembled WGS sequence"/>
</dbReference>
<feature type="domain" description="Flavin reductase like" evidence="3">
    <location>
        <begin position="102"/>
        <end position="266"/>
    </location>
</feature>
<organism evidence="4 5">
    <name type="scientific">Conoideocrella luteorostrata</name>
    <dbReference type="NCBI Taxonomy" id="1105319"/>
    <lineage>
        <taxon>Eukaryota</taxon>
        <taxon>Fungi</taxon>
        <taxon>Dikarya</taxon>
        <taxon>Ascomycota</taxon>
        <taxon>Pezizomycotina</taxon>
        <taxon>Sordariomycetes</taxon>
        <taxon>Hypocreomycetidae</taxon>
        <taxon>Hypocreales</taxon>
        <taxon>Clavicipitaceae</taxon>
        <taxon>Conoideocrella</taxon>
    </lineage>
</organism>
<evidence type="ECO:0000313" key="4">
    <source>
        <dbReference type="EMBL" id="KAK2590316.1"/>
    </source>
</evidence>
<dbReference type="EMBL" id="JASWJB010000455">
    <property type="protein sequence ID" value="KAK2590316.1"/>
    <property type="molecule type" value="Genomic_DNA"/>
</dbReference>
<dbReference type="InterPro" id="IPR002563">
    <property type="entry name" value="Flavin_Rdtase-like_dom"/>
</dbReference>
<dbReference type="InterPro" id="IPR012349">
    <property type="entry name" value="Split_barrel_FMN-bd"/>
</dbReference>
<dbReference type="SMART" id="SM00903">
    <property type="entry name" value="Flavin_Reduct"/>
    <property type="match status" value="1"/>
</dbReference>
<dbReference type="InterPro" id="IPR050268">
    <property type="entry name" value="NADH-dep_flavin_reductase"/>
</dbReference>
<evidence type="ECO:0000259" key="3">
    <source>
        <dbReference type="SMART" id="SM00903"/>
    </source>
</evidence>
<feature type="compositionally biased region" description="Polar residues" evidence="2">
    <location>
        <begin position="53"/>
        <end position="70"/>
    </location>
</feature>
<accession>A0AAJ0CGJ7</accession>
<gene>
    <name evidence="4" type="ORF">QQS21_012010</name>
</gene>
<feature type="region of interest" description="Disordered" evidence="2">
    <location>
        <begin position="49"/>
        <end position="70"/>
    </location>
</feature>
<evidence type="ECO:0000256" key="2">
    <source>
        <dbReference type="SAM" id="MobiDB-lite"/>
    </source>
</evidence>
<dbReference type="PANTHER" id="PTHR30466:SF1">
    <property type="entry name" value="FMN REDUCTASE (NADH) RUTF"/>
    <property type="match status" value="1"/>
</dbReference>
<keyword evidence="1" id="KW-0560">Oxidoreductase</keyword>
<sequence>MQKQVCMDGTRGYSLTPLLKGVYDGVMGAIEIGGWITGRQSLPLRSRLERTGDVQSRSTNHSISRKYQTSASSQSWHVSFPRAPSTDPDAETTLTEQLRSVLRLLSNPAVICTANHHGIPRAMTMSSFTSLTLSPTPLVSFNIATPSRTLDAISASQEFNIHILAGDASGAAVADHFTKGNMDGMFDNIEGATCMMDPSKDRASPPMITGQGVLRVLRCRLLKDEAMGGLIRVKDHVIVVGEVVEIIPVTKLKGFGLAYADRKYRQVGGVIEEER</sequence>
<dbReference type="Pfam" id="PF01613">
    <property type="entry name" value="Flavin_Reduct"/>
    <property type="match status" value="1"/>
</dbReference>
<dbReference type="PANTHER" id="PTHR30466">
    <property type="entry name" value="FLAVIN REDUCTASE"/>
    <property type="match status" value="1"/>
</dbReference>
<dbReference type="Gene3D" id="2.30.110.10">
    <property type="entry name" value="Electron Transport, Fmn-binding Protein, Chain A"/>
    <property type="match status" value="1"/>
</dbReference>
<dbReference type="AlphaFoldDB" id="A0AAJ0CGJ7"/>
<dbReference type="GO" id="GO:0042602">
    <property type="term" value="F:riboflavin reductase (NADPH) activity"/>
    <property type="evidence" value="ECO:0007669"/>
    <property type="project" value="TreeGrafter"/>
</dbReference>
<name>A0AAJ0CGJ7_9HYPO</name>
<proteinExistence type="predicted"/>
<protein>
    <recommendedName>
        <fullName evidence="3">Flavin reductase like domain-containing protein</fullName>
    </recommendedName>
</protein>
<evidence type="ECO:0000313" key="5">
    <source>
        <dbReference type="Proteomes" id="UP001251528"/>
    </source>
</evidence>
<comment type="caution">
    <text evidence="4">The sequence shown here is derived from an EMBL/GenBank/DDBJ whole genome shotgun (WGS) entry which is preliminary data.</text>
</comment>
<keyword evidence="5" id="KW-1185">Reference proteome</keyword>
<reference evidence="4" key="1">
    <citation type="submission" date="2023-06" db="EMBL/GenBank/DDBJ databases">
        <title>Conoideocrella luteorostrata (Hypocreales: Clavicipitaceae), a potential biocontrol fungus for elongate hemlock scale in United States Christmas tree production areas.</title>
        <authorList>
            <person name="Barrett H."/>
            <person name="Lovett B."/>
            <person name="Macias A.M."/>
            <person name="Stajich J.E."/>
            <person name="Kasson M.T."/>
        </authorList>
    </citation>
    <scope>NUCLEOTIDE SEQUENCE</scope>
    <source>
        <strain evidence="4">ARSEF 14590</strain>
    </source>
</reference>